<comment type="function">
    <text evidence="1">DNA polymerase III is a complex, multichain enzyme responsible for most of the replicative synthesis in bacteria. The epsilon subunit contain the editing function and is a proofreading 3'-5' exonuclease.</text>
</comment>
<proteinExistence type="predicted"/>
<dbReference type="Gene3D" id="3.40.1440.10">
    <property type="entry name" value="GIY-YIG endonuclease"/>
    <property type="match status" value="1"/>
</dbReference>
<protein>
    <submittedName>
        <fullName evidence="4">DNA polymerase-3 subunit epsilon</fullName>
    </submittedName>
</protein>
<sequence>MEFAIVDIETTGGNPSGGGITEIAVVVHNGQEIIHEFQTLINPQVPVPAFITGLTGIDNSMVGNAPTFEEIADELWDLLDGRVFVAHQVNFDFSFIREAFLKTGRELKSSRLCTVRLARKVFPGLGSYSLGRICEQQKIPILARHRAMGDAKATALLFDRMLVLNQEVIYSSLKKNSGEAFLPPHFSLSKFHQIPEACGVYFMLNDKGKVIYVGKAINIKERFKGHFSGKILPHLKQQLKAEVVDLQWQLTGSEFMALLIETLEIKRLWPKYNSAMKMPKTLWGLFHYQDSSGFYRFQIAKVTKSLKPLETFFSAEEARQFLMEAVEGYQLCQKLCGIRKVTCKEVQDVHCQGACRSGEHPDSYNSRVEEFIKLIRESKKELLITLPGRKEGEVAACLFEGGILSRYGFLEREAIQPSDLESVPPIPETFYFLRQFIHRIPAAQIQVLEPNQDPNPFQLGFF</sequence>
<dbReference type="PANTHER" id="PTHR30231">
    <property type="entry name" value="DNA POLYMERASE III SUBUNIT EPSILON"/>
    <property type="match status" value="1"/>
</dbReference>
<dbReference type="InterPro" id="IPR013520">
    <property type="entry name" value="Ribonucl_H"/>
</dbReference>
<organism evidence="4 5">
    <name type="scientific">Algoriphagus aquaeductus</name>
    <dbReference type="NCBI Taxonomy" id="475299"/>
    <lineage>
        <taxon>Bacteria</taxon>
        <taxon>Pseudomonadati</taxon>
        <taxon>Bacteroidota</taxon>
        <taxon>Cytophagia</taxon>
        <taxon>Cytophagales</taxon>
        <taxon>Cyclobacteriaceae</taxon>
        <taxon>Algoriphagus</taxon>
    </lineage>
</organism>
<dbReference type="GO" id="GO:0008408">
    <property type="term" value="F:3'-5' exonuclease activity"/>
    <property type="evidence" value="ECO:0007669"/>
    <property type="project" value="TreeGrafter"/>
</dbReference>
<dbReference type="InterPro" id="IPR047296">
    <property type="entry name" value="GIY-YIG_UvrC_Cho"/>
</dbReference>
<dbReference type="InterPro" id="IPR036397">
    <property type="entry name" value="RNaseH_sf"/>
</dbReference>
<comment type="caution">
    <text evidence="4">The sequence shown here is derived from an EMBL/GenBank/DDBJ whole genome shotgun (WGS) entry which is preliminary data.</text>
</comment>
<dbReference type="PANTHER" id="PTHR30231:SF41">
    <property type="entry name" value="DNA POLYMERASE III SUBUNIT EPSILON"/>
    <property type="match status" value="1"/>
</dbReference>
<dbReference type="GO" id="GO:0045004">
    <property type="term" value="P:DNA replication proofreading"/>
    <property type="evidence" value="ECO:0007669"/>
    <property type="project" value="TreeGrafter"/>
</dbReference>
<dbReference type="InterPro" id="IPR006054">
    <property type="entry name" value="DnaQ"/>
</dbReference>
<evidence type="ECO:0000256" key="2">
    <source>
        <dbReference type="ARBA" id="ARBA00026073"/>
    </source>
</evidence>
<evidence type="ECO:0000256" key="1">
    <source>
        <dbReference type="ARBA" id="ARBA00025483"/>
    </source>
</evidence>
<dbReference type="AlphaFoldDB" id="A0A326RPR1"/>
<accession>A0A326RPR1</accession>
<dbReference type="OrthoDB" id="9803913at2"/>
<dbReference type="InterPro" id="IPR012337">
    <property type="entry name" value="RNaseH-like_sf"/>
</dbReference>
<dbReference type="RefSeq" id="WP_111393484.1">
    <property type="nucleotide sequence ID" value="NZ_QKTX01000010.1"/>
</dbReference>
<dbReference type="GO" id="GO:0005829">
    <property type="term" value="C:cytosol"/>
    <property type="evidence" value="ECO:0007669"/>
    <property type="project" value="TreeGrafter"/>
</dbReference>
<dbReference type="InterPro" id="IPR035901">
    <property type="entry name" value="GIY-YIG_endonuc_sf"/>
</dbReference>
<feature type="domain" description="GIY-YIG" evidence="3">
    <location>
        <begin position="196"/>
        <end position="274"/>
    </location>
</feature>
<evidence type="ECO:0000313" key="4">
    <source>
        <dbReference type="EMBL" id="PZV81490.1"/>
    </source>
</evidence>
<dbReference type="GO" id="GO:0003887">
    <property type="term" value="F:DNA-directed DNA polymerase activity"/>
    <property type="evidence" value="ECO:0007669"/>
    <property type="project" value="InterPro"/>
</dbReference>
<dbReference type="InterPro" id="IPR000305">
    <property type="entry name" value="GIY-YIG_endonuc"/>
</dbReference>
<evidence type="ECO:0000313" key="5">
    <source>
        <dbReference type="Proteomes" id="UP000248917"/>
    </source>
</evidence>
<dbReference type="SMART" id="SM00465">
    <property type="entry name" value="GIYc"/>
    <property type="match status" value="1"/>
</dbReference>
<reference evidence="4 5" key="1">
    <citation type="submission" date="2018-06" db="EMBL/GenBank/DDBJ databases">
        <title>Genomic Encyclopedia of Archaeal and Bacterial Type Strains, Phase II (KMG-II): from individual species to whole genera.</title>
        <authorList>
            <person name="Goeker M."/>
        </authorList>
    </citation>
    <scope>NUCLEOTIDE SEQUENCE [LARGE SCALE GENOMIC DNA]</scope>
    <source>
        <strain evidence="4 5">T4</strain>
    </source>
</reference>
<dbReference type="SUPFAM" id="SSF82771">
    <property type="entry name" value="GIY-YIG endonuclease"/>
    <property type="match status" value="1"/>
</dbReference>
<dbReference type="Pfam" id="PF01541">
    <property type="entry name" value="GIY-YIG"/>
    <property type="match status" value="1"/>
</dbReference>
<comment type="subunit">
    <text evidence="2">DNA polymerase III contains a core (composed of alpha, epsilon and theta chains) that associates with a tau subunit. This core dimerizes to form the POLIII' complex. PolIII' associates with the gamma complex (composed of gamma, delta, delta', psi and chi chains) and with the beta chain to form the complete DNA polymerase III complex.</text>
</comment>
<dbReference type="Pfam" id="PF00929">
    <property type="entry name" value="RNase_T"/>
    <property type="match status" value="1"/>
</dbReference>
<gene>
    <name evidence="4" type="ORF">CLV31_11021</name>
</gene>
<dbReference type="CDD" id="cd10434">
    <property type="entry name" value="GIY-YIG_UvrC_Cho"/>
    <property type="match status" value="1"/>
</dbReference>
<dbReference type="SMART" id="SM00479">
    <property type="entry name" value="EXOIII"/>
    <property type="match status" value="1"/>
</dbReference>
<dbReference type="Proteomes" id="UP000248917">
    <property type="component" value="Unassembled WGS sequence"/>
</dbReference>
<keyword evidence="5" id="KW-1185">Reference proteome</keyword>
<dbReference type="GO" id="GO:0006289">
    <property type="term" value="P:nucleotide-excision repair"/>
    <property type="evidence" value="ECO:0007669"/>
    <property type="project" value="InterPro"/>
</dbReference>
<dbReference type="FunFam" id="3.30.420.10:FF:000045">
    <property type="entry name" value="3'-5' exonuclease DinG"/>
    <property type="match status" value="1"/>
</dbReference>
<dbReference type="GO" id="GO:0003677">
    <property type="term" value="F:DNA binding"/>
    <property type="evidence" value="ECO:0007669"/>
    <property type="project" value="InterPro"/>
</dbReference>
<dbReference type="EMBL" id="QKTX01000010">
    <property type="protein sequence ID" value="PZV81490.1"/>
    <property type="molecule type" value="Genomic_DNA"/>
</dbReference>
<dbReference type="SUPFAM" id="SSF53098">
    <property type="entry name" value="Ribonuclease H-like"/>
    <property type="match status" value="1"/>
</dbReference>
<name>A0A326RPR1_9BACT</name>
<dbReference type="Gene3D" id="3.30.420.10">
    <property type="entry name" value="Ribonuclease H-like superfamily/Ribonuclease H"/>
    <property type="match status" value="1"/>
</dbReference>
<dbReference type="PROSITE" id="PS50164">
    <property type="entry name" value="GIY_YIG"/>
    <property type="match status" value="1"/>
</dbReference>
<dbReference type="NCBIfam" id="TIGR00573">
    <property type="entry name" value="dnaq"/>
    <property type="match status" value="1"/>
</dbReference>
<evidence type="ECO:0000259" key="3">
    <source>
        <dbReference type="PROSITE" id="PS50164"/>
    </source>
</evidence>
<dbReference type="CDD" id="cd06127">
    <property type="entry name" value="DEDDh"/>
    <property type="match status" value="1"/>
</dbReference>